<dbReference type="InterPro" id="IPR005848">
    <property type="entry name" value="Urease_asu"/>
</dbReference>
<evidence type="ECO:0000313" key="14">
    <source>
        <dbReference type="EMBL" id="PZF72253.1"/>
    </source>
</evidence>
<dbReference type="CDD" id="cd00375">
    <property type="entry name" value="Urease_alpha"/>
    <property type="match status" value="1"/>
</dbReference>
<evidence type="ECO:0000313" key="15">
    <source>
        <dbReference type="Proteomes" id="UP000248745"/>
    </source>
</evidence>
<feature type="modified residue" description="N6-carboxylysine" evidence="5 7">
    <location>
        <position position="222"/>
    </location>
</feature>
<comment type="cofactor">
    <cofactor evidence="5 8 11">
        <name>Ni cation</name>
        <dbReference type="ChEBI" id="CHEBI:25516"/>
    </cofactor>
    <text evidence="5 8 11">Binds 2 nickel ions per subunit.</text>
</comment>
<feature type="binding site" evidence="5 8">
    <location>
        <position position="141"/>
    </location>
    <ligand>
        <name>Ni(2+)</name>
        <dbReference type="ChEBI" id="CHEBI:49786"/>
        <label>1</label>
    </ligand>
</feature>
<comment type="similarity">
    <text evidence="5 12">Belongs to the metallo-dependent hydrolases superfamily. Urease alpha subunit family.</text>
</comment>
<feature type="binding site" evidence="5 10">
    <location>
        <position position="224"/>
    </location>
    <ligand>
        <name>substrate</name>
    </ligand>
</feature>
<dbReference type="InterPro" id="IPR011612">
    <property type="entry name" value="Urease_alpha_N_dom"/>
</dbReference>
<comment type="PTM">
    <text evidence="7">Carbamylation allows a single lysine to coordinate two nickel ions.</text>
</comment>
<dbReference type="InterPro" id="IPR006680">
    <property type="entry name" value="Amidohydro-rel"/>
</dbReference>
<evidence type="ECO:0000256" key="5">
    <source>
        <dbReference type="HAMAP-Rule" id="MF_01953"/>
    </source>
</evidence>
<evidence type="ECO:0000256" key="8">
    <source>
        <dbReference type="PIRSR" id="PIRSR611612-51"/>
    </source>
</evidence>
<evidence type="ECO:0000256" key="10">
    <source>
        <dbReference type="PROSITE-ProRule" id="PRU00700"/>
    </source>
</evidence>
<evidence type="ECO:0000259" key="13">
    <source>
        <dbReference type="PROSITE" id="PS51368"/>
    </source>
</evidence>
<keyword evidence="3 5" id="KW-0479">Metal-binding</keyword>
<dbReference type="InterPro" id="IPR050112">
    <property type="entry name" value="Urease_alpha_subunit"/>
</dbReference>
<feature type="binding site" evidence="5 8">
    <location>
        <position position="139"/>
    </location>
    <ligand>
        <name>Ni(2+)</name>
        <dbReference type="ChEBI" id="CHEBI:49786"/>
        <label>1</label>
    </ligand>
</feature>
<name>A0A2W2BWM1_9BACT</name>
<dbReference type="GO" id="GO:0016151">
    <property type="term" value="F:nickel cation binding"/>
    <property type="evidence" value="ECO:0007669"/>
    <property type="project" value="UniProtKB-UniRule"/>
</dbReference>
<dbReference type="GO" id="GO:0009039">
    <property type="term" value="F:urease activity"/>
    <property type="evidence" value="ECO:0007669"/>
    <property type="project" value="UniProtKB-UniRule"/>
</dbReference>
<feature type="domain" description="Urease" evidence="13">
    <location>
        <begin position="134"/>
        <end position="573"/>
    </location>
</feature>
<comment type="catalytic activity">
    <reaction evidence="5 11">
        <text>urea + 2 H2O + H(+) = hydrogencarbonate + 2 NH4(+)</text>
        <dbReference type="Rhea" id="RHEA:20557"/>
        <dbReference type="ChEBI" id="CHEBI:15377"/>
        <dbReference type="ChEBI" id="CHEBI:15378"/>
        <dbReference type="ChEBI" id="CHEBI:16199"/>
        <dbReference type="ChEBI" id="CHEBI:17544"/>
        <dbReference type="ChEBI" id="CHEBI:28938"/>
        <dbReference type="EC" id="3.5.1.5"/>
    </reaction>
</comment>
<keyword evidence="15" id="KW-1185">Reference proteome</keyword>
<dbReference type="Proteomes" id="UP000248745">
    <property type="component" value="Unassembled WGS sequence"/>
</dbReference>
<evidence type="ECO:0000256" key="6">
    <source>
        <dbReference type="NCBIfam" id="TIGR01792"/>
    </source>
</evidence>
<comment type="subunit">
    <text evidence="5">Heterotrimer of UreA (gamma), UreB (beta) and UreC (alpha) subunits. Three heterotrimers associate to form the active enzyme.</text>
</comment>
<dbReference type="Pfam" id="PF00449">
    <property type="entry name" value="Urease_alpha"/>
    <property type="match status" value="1"/>
</dbReference>
<dbReference type="SUPFAM" id="SSF51338">
    <property type="entry name" value="Composite domain of metallo-dependent hydrolases"/>
    <property type="match status" value="2"/>
</dbReference>
<dbReference type="PANTHER" id="PTHR43440:SF1">
    <property type="entry name" value="UREASE"/>
    <property type="match status" value="1"/>
</dbReference>
<dbReference type="PANTHER" id="PTHR43440">
    <property type="entry name" value="UREASE"/>
    <property type="match status" value="1"/>
</dbReference>
<dbReference type="InterPro" id="IPR032466">
    <property type="entry name" value="Metal_Hydrolase"/>
</dbReference>
<dbReference type="UniPathway" id="UPA00258">
    <property type="reaction ID" value="UER00370"/>
</dbReference>
<dbReference type="Gene3D" id="3.20.20.140">
    <property type="entry name" value="Metal-dependent hydrolases"/>
    <property type="match status" value="1"/>
</dbReference>
<proteinExistence type="inferred from homology"/>
<reference evidence="14 15" key="1">
    <citation type="submission" date="2018-06" db="EMBL/GenBank/DDBJ databases">
        <title>Mucibacter soli gen. nov., sp. nov., a new member of the family Chitinophagaceae producing mucin.</title>
        <authorList>
            <person name="Kim M.-K."/>
            <person name="Park S."/>
            <person name="Kim T.-S."/>
            <person name="Joung Y."/>
            <person name="Han J.-H."/>
            <person name="Kim S.B."/>
        </authorList>
    </citation>
    <scope>NUCLEOTIDE SEQUENCE [LARGE SCALE GENOMIC DNA]</scope>
    <source>
        <strain evidence="14 15">R1-15</strain>
    </source>
</reference>
<dbReference type="InterPro" id="IPR017951">
    <property type="entry name" value="Urease_asu_c"/>
</dbReference>
<evidence type="ECO:0000256" key="9">
    <source>
        <dbReference type="PIRSR" id="PIRSR611612-52"/>
    </source>
</evidence>
<protein>
    <recommendedName>
        <fullName evidence="5 6">Urease subunit alpha</fullName>
        <ecNumber evidence="5 6">3.5.1.5</ecNumber>
    </recommendedName>
    <alternativeName>
        <fullName evidence="5">Urea amidohydrolase subunit alpha</fullName>
    </alternativeName>
</protein>
<feature type="binding site" description="via carbamate group" evidence="5 8">
    <location>
        <position position="222"/>
    </location>
    <ligand>
        <name>Ni(2+)</name>
        <dbReference type="ChEBI" id="CHEBI:49786"/>
        <label>1</label>
    </ligand>
</feature>
<dbReference type="Gene3D" id="2.30.40.10">
    <property type="entry name" value="Urease, subunit C, domain 1"/>
    <property type="match status" value="1"/>
</dbReference>
<evidence type="ECO:0000256" key="3">
    <source>
        <dbReference type="ARBA" id="ARBA00022723"/>
    </source>
</evidence>
<evidence type="ECO:0000256" key="11">
    <source>
        <dbReference type="RuleBase" id="RU000510"/>
    </source>
</evidence>
<dbReference type="GO" id="GO:0043419">
    <property type="term" value="P:urea catabolic process"/>
    <property type="evidence" value="ECO:0007669"/>
    <property type="project" value="UniProtKB-UniRule"/>
</dbReference>
<dbReference type="InterPro" id="IPR011059">
    <property type="entry name" value="Metal-dep_hydrolase_composite"/>
</dbReference>
<dbReference type="NCBIfam" id="NF009686">
    <property type="entry name" value="PRK13207.1"/>
    <property type="match status" value="1"/>
</dbReference>
<evidence type="ECO:0000256" key="7">
    <source>
        <dbReference type="PIRSR" id="PIRSR611612-50"/>
    </source>
</evidence>
<dbReference type="EMBL" id="QKTW01000019">
    <property type="protein sequence ID" value="PZF72253.1"/>
    <property type="molecule type" value="Genomic_DNA"/>
</dbReference>
<feature type="binding site" evidence="5 8">
    <location>
        <position position="251"/>
    </location>
    <ligand>
        <name>Ni(2+)</name>
        <dbReference type="ChEBI" id="CHEBI:49786"/>
        <label>2</label>
    </ligand>
</feature>
<dbReference type="HAMAP" id="MF_01953">
    <property type="entry name" value="Urease_alpha"/>
    <property type="match status" value="1"/>
</dbReference>
<dbReference type="AlphaFoldDB" id="A0A2W2BWM1"/>
<keyword evidence="2 5" id="KW-0533">Nickel</keyword>
<sequence length="573" mass="62069">MSLKISKLKYAGMYGPTTGDKVRLGDTDIIIEVEKDYTVYGDENKFGGGKTIRDGMSQSSTATRDQGVLDLVITNVTIIDHWGIVKADIGIKDGKIVGIGKAGNPDTMDGVHPNMIIGASTEAHGGENLIATAGGIDTHIHFISPQQIETALYSGVTTMIGGGTGPADGTNATTISPGKWYIEKMLQAAEAFPMNLGFFGKGNCSTEAPLEEQIEAGALGLKIHEDWGATPAVIDASLKVADKYDVQIAIHTDTLNEAGFLEDTMNAINGRVIHTFHTEGAGGGHAPDIIKAAMYPNVLPASTNPTRPYTVNTIDEHLDMLMVCHHLSKNIPEDVSFADSRIRPETIAAEDILHDMGVFSIMSSDSQAMGRVGEVVTRTWQTADKMRKQRGELEEDKGHKNDNFRAKRYVAKYTINPAIAHGISQYVGSIEPGKMADIVLWKPMLFGAKPEIIIKGGMIIAARMGDPNASIPTPQPVIYRNMFGAFGNALSTTCATFVSQASLKNNIVEEYGLKKMVLPVVGCRNISKKHLIHNDKTPEITVNPENYEVRVDGEKITCEPAKELPLAQRYFLF</sequence>
<dbReference type="PROSITE" id="PS51368">
    <property type="entry name" value="UREASE_3"/>
    <property type="match status" value="1"/>
</dbReference>
<dbReference type="InterPro" id="IPR017950">
    <property type="entry name" value="Urease_AS"/>
</dbReference>
<dbReference type="Pfam" id="PF01979">
    <property type="entry name" value="Amidohydro_1"/>
    <property type="match status" value="1"/>
</dbReference>
<evidence type="ECO:0000256" key="1">
    <source>
        <dbReference type="ARBA" id="ARBA00004897"/>
    </source>
</evidence>
<evidence type="ECO:0000256" key="4">
    <source>
        <dbReference type="ARBA" id="ARBA00022801"/>
    </source>
</evidence>
<accession>A0A2W2BWM1</accession>
<feature type="binding site" evidence="5 8">
    <location>
        <position position="277"/>
    </location>
    <ligand>
        <name>Ni(2+)</name>
        <dbReference type="ChEBI" id="CHEBI:49786"/>
        <label>2</label>
    </ligand>
</feature>
<dbReference type="RefSeq" id="WP_110999764.1">
    <property type="nucleotide sequence ID" value="NZ_QKTW01000019.1"/>
</dbReference>
<dbReference type="GO" id="GO:0005737">
    <property type="term" value="C:cytoplasm"/>
    <property type="evidence" value="ECO:0007669"/>
    <property type="project" value="UniProtKB-SubCell"/>
</dbReference>
<evidence type="ECO:0000256" key="12">
    <source>
        <dbReference type="RuleBase" id="RU004158"/>
    </source>
</evidence>
<feature type="active site" description="Proton donor" evidence="5 9">
    <location>
        <position position="325"/>
    </location>
</feature>
<organism evidence="14 15">
    <name type="scientific">Taibaiella soli</name>
    <dbReference type="NCBI Taxonomy" id="1649169"/>
    <lineage>
        <taxon>Bacteria</taxon>
        <taxon>Pseudomonadati</taxon>
        <taxon>Bacteroidota</taxon>
        <taxon>Chitinophagia</taxon>
        <taxon>Chitinophagales</taxon>
        <taxon>Chitinophagaceae</taxon>
        <taxon>Taibaiella</taxon>
    </lineage>
</organism>
<feature type="binding site" evidence="5 8">
    <location>
        <position position="365"/>
    </location>
    <ligand>
        <name>Ni(2+)</name>
        <dbReference type="ChEBI" id="CHEBI:49786"/>
        <label>1</label>
    </ligand>
</feature>
<dbReference type="PROSITE" id="PS01120">
    <property type="entry name" value="UREASE_1"/>
    <property type="match status" value="1"/>
</dbReference>
<evidence type="ECO:0000256" key="2">
    <source>
        <dbReference type="ARBA" id="ARBA00022596"/>
    </source>
</evidence>
<dbReference type="NCBIfam" id="TIGR01792">
    <property type="entry name" value="urease_alph"/>
    <property type="match status" value="1"/>
</dbReference>
<dbReference type="PROSITE" id="PS00145">
    <property type="entry name" value="UREASE_2"/>
    <property type="match status" value="1"/>
</dbReference>
<comment type="subcellular location">
    <subcellularLocation>
        <location evidence="5 10">Cytoplasm</location>
    </subcellularLocation>
</comment>
<comment type="pathway">
    <text evidence="1 5">Nitrogen metabolism; urea degradation; CO(2) and NH(3) from urea (urease route): step 1/1.</text>
</comment>
<gene>
    <name evidence="5 14" type="primary">ureC</name>
    <name evidence="14" type="ORF">DN068_15105</name>
</gene>
<keyword evidence="4 5" id="KW-0378">Hydrolase</keyword>
<feature type="binding site" description="via carbamate group" evidence="5 8">
    <location>
        <position position="222"/>
    </location>
    <ligand>
        <name>Ni(2+)</name>
        <dbReference type="ChEBI" id="CHEBI:49786"/>
        <label>2</label>
    </ligand>
</feature>
<dbReference type="OrthoDB" id="9802793at2"/>
<dbReference type="EC" id="3.5.1.5" evidence="5 6"/>
<dbReference type="PRINTS" id="PR01752">
    <property type="entry name" value="UREASE"/>
</dbReference>
<dbReference type="SUPFAM" id="SSF51556">
    <property type="entry name" value="Metallo-dependent hydrolases"/>
    <property type="match status" value="1"/>
</dbReference>
<keyword evidence="5 10" id="KW-0963">Cytoplasm</keyword>
<comment type="caution">
    <text evidence="14">The sequence shown here is derived from an EMBL/GenBank/DDBJ whole genome shotgun (WGS) entry which is preliminary data.</text>
</comment>
<dbReference type="InterPro" id="IPR029754">
    <property type="entry name" value="Urease_Ni-bd"/>
</dbReference>
<comment type="PTM">
    <text evidence="5">Carboxylation allows a single lysine to coordinate two nickel ions.</text>
</comment>